<dbReference type="Pfam" id="PF08281">
    <property type="entry name" value="Sigma70_r4_2"/>
    <property type="match status" value="1"/>
</dbReference>
<accession>A0ABP5F1R7</accession>
<dbReference type="Gene3D" id="1.10.10.10">
    <property type="entry name" value="Winged helix-like DNA-binding domain superfamily/Winged helix DNA-binding domain"/>
    <property type="match status" value="1"/>
</dbReference>
<keyword evidence="4" id="KW-0238">DNA-binding</keyword>
<evidence type="ECO:0000256" key="4">
    <source>
        <dbReference type="ARBA" id="ARBA00023125"/>
    </source>
</evidence>
<organism evidence="8 9">
    <name type="scientific">Catenulispora yoronensis</name>
    <dbReference type="NCBI Taxonomy" id="450799"/>
    <lineage>
        <taxon>Bacteria</taxon>
        <taxon>Bacillati</taxon>
        <taxon>Actinomycetota</taxon>
        <taxon>Actinomycetes</taxon>
        <taxon>Catenulisporales</taxon>
        <taxon>Catenulisporaceae</taxon>
        <taxon>Catenulispora</taxon>
    </lineage>
</organism>
<dbReference type="InterPro" id="IPR007627">
    <property type="entry name" value="RNA_pol_sigma70_r2"/>
</dbReference>
<dbReference type="PANTHER" id="PTHR43133:SF50">
    <property type="entry name" value="ECF RNA POLYMERASE SIGMA FACTOR SIGM"/>
    <property type="match status" value="1"/>
</dbReference>
<feature type="domain" description="RNA polymerase sigma-70 region 2" evidence="6">
    <location>
        <begin position="89"/>
        <end position="156"/>
    </location>
</feature>
<dbReference type="InterPro" id="IPR013325">
    <property type="entry name" value="RNA_pol_sigma_r2"/>
</dbReference>
<gene>
    <name evidence="8" type="ORF">GCM10009839_03050</name>
</gene>
<keyword evidence="5" id="KW-0804">Transcription</keyword>
<keyword evidence="2" id="KW-0805">Transcription regulation</keyword>
<dbReference type="Gene3D" id="1.10.1740.10">
    <property type="match status" value="1"/>
</dbReference>
<sequence length="241" mass="25768">MIVAGAVAWPVRTTWWARRRRAAVGPAAGTGVAGVMAALREALNTPEAEDTAGDLSASGNHALSMIGGSTAPRGHRALQPGAGPSLADLYYAHRLSLVRLAILLVDDQASAEDVVQDSFTGLWRRYGDDLTGMENPLGYLRTAVVNNARSVLRRRKTARGYTPPHVPDAASAESVAMLSEEHREVLVAIQQLPPRQREVLVLRYWSDLSEADIADALGISRGTVKSTASRGLEALSKILKG</sequence>
<comment type="caution">
    <text evidence="8">The sequence shown here is derived from an EMBL/GenBank/DDBJ whole genome shotgun (WGS) entry which is preliminary data.</text>
</comment>
<evidence type="ECO:0008006" key="10">
    <source>
        <dbReference type="Google" id="ProtNLM"/>
    </source>
</evidence>
<evidence type="ECO:0000256" key="2">
    <source>
        <dbReference type="ARBA" id="ARBA00023015"/>
    </source>
</evidence>
<dbReference type="NCBIfam" id="TIGR02983">
    <property type="entry name" value="SigE-fam_strep"/>
    <property type="match status" value="1"/>
</dbReference>
<evidence type="ECO:0000313" key="8">
    <source>
        <dbReference type="EMBL" id="GAA2012160.1"/>
    </source>
</evidence>
<reference evidence="9" key="1">
    <citation type="journal article" date="2019" name="Int. J. Syst. Evol. Microbiol.">
        <title>The Global Catalogue of Microorganisms (GCM) 10K type strain sequencing project: providing services to taxonomists for standard genome sequencing and annotation.</title>
        <authorList>
            <consortium name="The Broad Institute Genomics Platform"/>
            <consortium name="The Broad Institute Genome Sequencing Center for Infectious Disease"/>
            <person name="Wu L."/>
            <person name="Ma J."/>
        </authorList>
    </citation>
    <scope>NUCLEOTIDE SEQUENCE [LARGE SCALE GENOMIC DNA]</scope>
    <source>
        <strain evidence="9">JCM 16014</strain>
    </source>
</reference>
<evidence type="ECO:0000259" key="7">
    <source>
        <dbReference type="Pfam" id="PF08281"/>
    </source>
</evidence>
<evidence type="ECO:0000259" key="6">
    <source>
        <dbReference type="Pfam" id="PF04542"/>
    </source>
</evidence>
<dbReference type="Pfam" id="PF04542">
    <property type="entry name" value="Sigma70_r2"/>
    <property type="match status" value="1"/>
</dbReference>
<comment type="similarity">
    <text evidence="1">Belongs to the sigma-70 factor family. ECF subfamily.</text>
</comment>
<proteinExistence type="inferred from homology"/>
<dbReference type="InterPro" id="IPR036388">
    <property type="entry name" value="WH-like_DNA-bd_sf"/>
</dbReference>
<dbReference type="NCBIfam" id="TIGR02937">
    <property type="entry name" value="sigma70-ECF"/>
    <property type="match status" value="1"/>
</dbReference>
<dbReference type="InterPro" id="IPR013249">
    <property type="entry name" value="RNA_pol_sigma70_r4_t2"/>
</dbReference>
<dbReference type="SUPFAM" id="SSF88659">
    <property type="entry name" value="Sigma3 and sigma4 domains of RNA polymerase sigma factors"/>
    <property type="match status" value="1"/>
</dbReference>
<evidence type="ECO:0000256" key="1">
    <source>
        <dbReference type="ARBA" id="ARBA00010641"/>
    </source>
</evidence>
<evidence type="ECO:0000313" key="9">
    <source>
        <dbReference type="Proteomes" id="UP001500751"/>
    </source>
</evidence>
<dbReference type="InterPro" id="IPR014284">
    <property type="entry name" value="RNA_pol_sigma-70_dom"/>
</dbReference>
<dbReference type="EMBL" id="BAAAQN010000002">
    <property type="protein sequence ID" value="GAA2012160.1"/>
    <property type="molecule type" value="Genomic_DNA"/>
</dbReference>
<dbReference type="InterPro" id="IPR039425">
    <property type="entry name" value="RNA_pol_sigma-70-like"/>
</dbReference>
<feature type="domain" description="RNA polymerase sigma factor 70 region 4 type 2" evidence="7">
    <location>
        <begin position="183"/>
        <end position="235"/>
    </location>
</feature>
<dbReference type="SUPFAM" id="SSF88946">
    <property type="entry name" value="Sigma2 domain of RNA polymerase sigma factors"/>
    <property type="match status" value="1"/>
</dbReference>
<dbReference type="PANTHER" id="PTHR43133">
    <property type="entry name" value="RNA POLYMERASE ECF-TYPE SIGMA FACTO"/>
    <property type="match status" value="1"/>
</dbReference>
<dbReference type="InterPro" id="IPR014325">
    <property type="entry name" value="RNA_pol_sigma-E_actinobac"/>
</dbReference>
<dbReference type="Proteomes" id="UP001500751">
    <property type="component" value="Unassembled WGS sequence"/>
</dbReference>
<protein>
    <recommendedName>
        <fullName evidence="10">SigE family RNA polymerase sigma factor</fullName>
    </recommendedName>
</protein>
<keyword evidence="3" id="KW-0731">Sigma factor</keyword>
<evidence type="ECO:0000256" key="5">
    <source>
        <dbReference type="ARBA" id="ARBA00023163"/>
    </source>
</evidence>
<name>A0ABP5F1R7_9ACTN</name>
<keyword evidence="9" id="KW-1185">Reference proteome</keyword>
<dbReference type="CDD" id="cd06171">
    <property type="entry name" value="Sigma70_r4"/>
    <property type="match status" value="1"/>
</dbReference>
<dbReference type="InterPro" id="IPR013324">
    <property type="entry name" value="RNA_pol_sigma_r3/r4-like"/>
</dbReference>
<evidence type="ECO:0000256" key="3">
    <source>
        <dbReference type="ARBA" id="ARBA00023082"/>
    </source>
</evidence>